<accession>R6ING7</accession>
<dbReference type="eggNOG" id="COG4570">
    <property type="taxonomic scope" value="Bacteria"/>
</dbReference>
<dbReference type="SUPFAM" id="SSF103084">
    <property type="entry name" value="Holliday junction resolvase RusA"/>
    <property type="match status" value="1"/>
</dbReference>
<dbReference type="GO" id="GO:0000287">
    <property type="term" value="F:magnesium ion binding"/>
    <property type="evidence" value="ECO:0007669"/>
    <property type="project" value="InterPro"/>
</dbReference>
<dbReference type="GO" id="GO:0006310">
    <property type="term" value="P:DNA recombination"/>
    <property type="evidence" value="ECO:0007669"/>
    <property type="project" value="InterPro"/>
</dbReference>
<name>R6ING7_9FIRM</name>
<comment type="caution">
    <text evidence="1">The sequence shown here is derived from an EMBL/GenBank/DDBJ whole genome shotgun (WGS) entry which is preliminary data.</text>
</comment>
<dbReference type="InterPro" id="IPR036614">
    <property type="entry name" value="RusA-like_sf"/>
</dbReference>
<dbReference type="STRING" id="1262914.BN533_01944"/>
<dbReference type="Gene3D" id="3.30.1330.70">
    <property type="entry name" value="Holliday junction resolvase RusA"/>
    <property type="match status" value="1"/>
</dbReference>
<gene>
    <name evidence="1" type="ORF">BN533_01944</name>
</gene>
<reference evidence="1" key="1">
    <citation type="submission" date="2012-11" db="EMBL/GenBank/DDBJ databases">
        <title>Dependencies among metagenomic species, viruses, plasmids and units of genetic variation.</title>
        <authorList>
            <person name="Nielsen H.B."/>
            <person name="Almeida M."/>
            <person name="Juncker A.S."/>
            <person name="Rasmussen S."/>
            <person name="Li J."/>
            <person name="Sunagawa S."/>
            <person name="Plichta D."/>
            <person name="Gautier L."/>
            <person name="Le Chatelier E."/>
            <person name="Peletier E."/>
            <person name="Bonde I."/>
            <person name="Nielsen T."/>
            <person name="Manichanh C."/>
            <person name="Arumugam M."/>
            <person name="Batto J."/>
            <person name="Santos M.B.Q.D."/>
            <person name="Blom N."/>
            <person name="Borruel N."/>
            <person name="Burgdorf K.S."/>
            <person name="Boumezbeur F."/>
            <person name="Casellas F."/>
            <person name="Dore J."/>
            <person name="Guarner F."/>
            <person name="Hansen T."/>
            <person name="Hildebrand F."/>
            <person name="Kaas R.S."/>
            <person name="Kennedy S."/>
            <person name="Kristiansen K."/>
            <person name="Kultima J.R."/>
            <person name="Leonard P."/>
            <person name="Levenez F."/>
            <person name="Lund O."/>
            <person name="Moumen B."/>
            <person name="Le Paslier D."/>
            <person name="Pons N."/>
            <person name="Pedersen O."/>
            <person name="Prifti E."/>
            <person name="Qin J."/>
            <person name="Raes J."/>
            <person name="Tap J."/>
            <person name="Tims S."/>
            <person name="Ussery D.W."/>
            <person name="Yamada T."/>
            <person name="MetaHit consortium"/>
            <person name="Renault P."/>
            <person name="Sicheritz-Ponten T."/>
            <person name="Bork P."/>
            <person name="Wang J."/>
            <person name="Brunak S."/>
            <person name="Ehrlich S.D."/>
        </authorList>
    </citation>
    <scope>NUCLEOTIDE SEQUENCE [LARGE SCALE GENOMIC DNA]</scope>
</reference>
<dbReference type="AlphaFoldDB" id="R6ING7"/>
<dbReference type="InterPro" id="IPR008822">
    <property type="entry name" value="Endonuclease_RusA-like"/>
</dbReference>
<sequence>MKEARTMIEFFIPMKLPTVTHQQKKVHVVNGKPQYYEPATLKDARQKFSAHLAAYVPEKKLTGPIRLLTKWCYTATEKHKNGEYKITKPDTDNMIKLLKDVMTGLGYWIDDAQVASEITEKFWSEQPGLYVRIEQLE</sequence>
<dbReference type="HOGENOM" id="CLU_124338_0_0_9"/>
<dbReference type="Pfam" id="PF05866">
    <property type="entry name" value="RusA"/>
    <property type="match status" value="1"/>
</dbReference>
<dbReference type="EMBL" id="CBDS010000102">
    <property type="protein sequence ID" value="CDB46931.1"/>
    <property type="molecule type" value="Genomic_DNA"/>
</dbReference>
<organism evidence="1">
    <name type="scientific">Phascolarctobacterium faecium</name>
    <dbReference type="NCBI Taxonomy" id="33025"/>
    <lineage>
        <taxon>Bacteria</taxon>
        <taxon>Bacillati</taxon>
        <taxon>Bacillota</taxon>
        <taxon>Negativicutes</taxon>
        <taxon>Acidaminococcales</taxon>
        <taxon>Acidaminococcaceae</taxon>
        <taxon>Phascolarctobacterium</taxon>
    </lineage>
</organism>
<evidence type="ECO:0000313" key="1">
    <source>
        <dbReference type="EMBL" id="CDB46931.1"/>
    </source>
</evidence>
<dbReference type="GO" id="GO:0006281">
    <property type="term" value="P:DNA repair"/>
    <property type="evidence" value="ECO:0007669"/>
    <property type="project" value="InterPro"/>
</dbReference>
<proteinExistence type="predicted"/>
<protein>
    <submittedName>
        <fullName evidence="1">Endodeoxyribonuclease RusA</fullName>
    </submittedName>
</protein>